<reference evidence="1 2" key="1">
    <citation type="submission" date="2019-04" db="EMBL/GenBank/DDBJ databases">
        <title>Crypto-aerobic microbial life in anoxic (sulfidic) marine sediments.</title>
        <authorList>
            <person name="Bhattacharya S."/>
            <person name="Roy C."/>
            <person name="Mondal N."/>
            <person name="Sarkar J."/>
            <person name="Mandal S."/>
            <person name="Rameez M.J."/>
            <person name="Ghosh W."/>
        </authorList>
    </citation>
    <scope>NUCLEOTIDE SEQUENCE [LARGE SCALE GENOMIC DNA]</scope>
    <source>
        <strain evidence="1 2">SBBC</strain>
    </source>
</reference>
<name>A0A4U0YU90_9RHOB</name>
<dbReference type="PANTHER" id="PTHR37936:SF3">
    <property type="entry name" value="TRANSPOSASE INSC FOR INSERTION ELEMENT IS2A-RELATED"/>
    <property type="match status" value="1"/>
</dbReference>
<dbReference type="GO" id="GO:0043565">
    <property type="term" value="F:sequence-specific DNA binding"/>
    <property type="evidence" value="ECO:0007669"/>
    <property type="project" value="InterPro"/>
</dbReference>
<dbReference type="InterPro" id="IPR010921">
    <property type="entry name" value="Trp_repressor/repl_initiator"/>
</dbReference>
<dbReference type="GO" id="GO:0004803">
    <property type="term" value="F:transposase activity"/>
    <property type="evidence" value="ECO:0007669"/>
    <property type="project" value="InterPro"/>
</dbReference>
<dbReference type="SUPFAM" id="SSF48295">
    <property type="entry name" value="TrpR-like"/>
    <property type="match status" value="1"/>
</dbReference>
<dbReference type="RefSeq" id="WP_136794561.1">
    <property type="nucleotide sequence ID" value="NZ_SWAU01000396.1"/>
</dbReference>
<dbReference type="NCBIfam" id="NF047595">
    <property type="entry name" value="IS66_ISRel24_TnpA"/>
    <property type="match status" value="1"/>
</dbReference>
<dbReference type="Pfam" id="PF01527">
    <property type="entry name" value="HTH_Tnp_1"/>
    <property type="match status" value="1"/>
</dbReference>
<evidence type="ECO:0000313" key="2">
    <source>
        <dbReference type="Proteomes" id="UP000306340"/>
    </source>
</evidence>
<comment type="caution">
    <text evidence="1">The sequence shown here is derived from an EMBL/GenBank/DDBJ whole genome shotgun (WGS) entry which is preliminary data.</text>
</comment>
<dbReference type="EMBL" id="SWAU01000396">
    <property type="protein sequence ID" value="TKA94279.1"/>
    <property type="molecule type" value="Genomic_DNA"/>
</dbReference>
<protein>
    <submittedName>
        <fullName evidence="1">Transposase</fullName>
    </submittedName>
</protein>
<evidence type="ECO:0000313" key="1">
    <source>
        <dbReference type="EMBL" id="TKA94279.1"/>
    </source>
</evidence>
<dbReference type="InterPro" id="IPR002514">
    <property type="entry name" value="Transposase_8"/>
</dbReference>
<dbReference type="Proteomes" id="UP000306340">
    <property type="component" value="Unassembled WGS sequence"/>
</dbReference>
<proteinExistence type="predicted"/>
<dbReference type="PANTHER" id="PTHR37936">
    <property type="entry name" value="TRANSPOSASE INSC FOR INSERTION ELEMENT IS2A-RELATED"/>
    <property type="match status" value="1"/>
</dbReference>
<dbReference type="GO" id="GO:0006313">
    <property type="term" value="P:DNA transposition"/>
    <property type="evidence" value="ECO:0007669"/>
    <property type="project" value="InterPro"/>
</dbReference>
<organism evidence="1 2">
    <name type="scientific">Cereibacter changlensis</name>
    <dbReference type="NCBI Taxonomy" id="402884"/>
    <lineage>
        <taxon>Bacteria</taxon>
        <taxon>Pseudomonadati</taxon>
        <taxon>Pseudomonadota</taxon>
        <taxon>Alphaproteobacteria</taxon>
        <taxon>Rhodobacterales</taxon>
        <taxon>Paracoccaceae</taxon>
        <taxon>Cereibacter</taxon>
    </lineage>
</organism>
<sequence length="158" mass="17315">MDWVEADAMLQGRHEDGDYRRIEVITGKRRRRNWTAEEKARIVAESAEPGASISDVARRWGVNRGLLTVWRRHVGLVQARPACGTAQGLHFVPISIADDDPPLGRNLDATVSGLASDPPGFAELGRIEVEIGRNRMVVTGRVDPAVAAAMVAALRRSR</sequence>
<gene>
    <name evidence="1" type="ORF">FAZ78_23175</name>
</gene>
<accession>A0A4U0YU90</accession>
<dbReference type="AlphaFoldDB" id="A0A4U0YU90"/>